<dbReference type="InterPro" id="IPR023772">
    <property type="entry name" value="DNA-bd_HTH_TetR-type_CS"/>
</dbReference>
<evidence type="ECO:0000256" key="1">
    <source>
        <dbReference type="ARBA" id="ARBA00023015"/>
    </source>
</evidence>
<comment type="caution">
    <text evidence="6">The sequence shown here is derived from an EMBL/GenBank/DDBJ whole genome shotgun (WGS) entry which is preliminary data.</text>
</comment>
<evidence type="ECO:0000313" key="6">
    <source>
        <dbReference type="EMBL" id="GAA1822995.1"/>
    </source>
</evidence>
<dbReference type="PROSITE" id="PS01081">
    <property type="entry name" value="HTH_TETR_1"/>
    <property type="match status" value="1"/>
</dbReference>
<dbReference type="InterPro" id="IPR047923">
    <property type="entry name" value="ArpA-like"/>
</dbReference>
<protein>
    <submittedName>
        <fullName evidence="6">ScbR family autoregulator-binding transcription factor</fullName>
    </submittedName>
</protein>
<keyword evidence="3" id="KW-0804">Transcription</keyword>
<organism evidence="6 7">
    <name type="scientific">Agromyces salentinus</name>
    <dbReference type="NCBI Taxonomy" id="269421"/>
    <lineage>
        <taxon>Bacteria</taxon>
        <taxon>Bacillati</taxon>
        <taxon>Actinomycetota</taxon>
        <taxon>Actinomycetes</taxon>
        <taxon>Micrococcales</taxon>
        <taxon>Microbacteriaceae</taxon>
        <taxon>Agromyces</taxon>
    </lineage>
</organism>
<dbReference type="PANTHER" id="PTHR30055">
    <property type="entry name" value="HTH-TYPE TRANSCRIPTIONAL REGULATOR RUTR"/>
    <property type="match status" value="1"/>
</dbReference>
<keyword evidence="1" id="KW-0805">Transcription regulation</keyword>
<dbReference type="InterPro" id="IPR050109">
    <property type="entry name" value="HTH-type_TetR-like_transc_reg"/>
</dbReference>
<dbReference type="Pfam" id="PF21935">
    <property type="entry name" value="TetR_C_45"/>
    <property type="match status" value="1"/>
</dbReference>
<dbReference type="PRINTS" id="PR00455">
    <property type="entry name" value="HTHTETR"/>
</dbReference>
<evidence type="ECO:0000256" key="3">
    <source>
        <dbReference type="ARBA" id="ARBA00023163"/>
    </source>
</evidence>
<dbReference type="PROSITE" id="PS50977">
    <property type="entry name" value="HTH_TETR_2"/>
    <property type="match status" value="1"/>
</dbReference>
<dbReference type="NCBIfam" id="NF041196">
    <property type="entry name" value="ScbR_bind_reg"/>
    <property type="match status" value="1"/>
</dbReference>
<evidence type="ECO:0000259" key="5">
    <source>
        <dbReference type="PROSITE" id="PS50977"/>
    </source>
</evidence>
<sequence>MGDQVKQARARATHERIVAGAAEVFERVGYGSSTLADITAEAGVTKGALYFHFQSKEDVAHAVVEAQHSIARTAAEEIVGAELTPLETMMRLCADLAVRIRDDRVVQAGIRLTTDSSTFQSPLQSPYLDWMATFEALARRAGEAGEMTTAIDAATFARFVIPAFTGVQLVSDTFTSRADVVERVHDMWRVLICATVPSAATTEALALAEVVFTGASNWPVPAAGQLHD</sequence>
<keyword evidence="2 4" id="KW-0238">DNA-binding</keyword>
<dbReference type="InterPro" id="IPR001647">
    <property type="entry name" value="HTH_TetR"/>
</dbReference>
<dbReference type="InterPro" id="IPR036271">
    <property type="entry name" value="Tet_transcr_reg_TetR-rel_C_sf"/>
</dbReference>
<dbReference type="SUPFAM" id="SSF48498">
    <property type="entry name" value="Tetracyclin repressor-like, C-terminal domain"/>
    <property type="match status" value="1"/>
</dbReference>
<name>A0ABN2ME27_9MICO</name>
<evidence type="ECO:0000313" key="7">
    <source>
        <dbReference type="Proteomes" id="UP001501746"/>
    </source>
</evidence>
<reference evidence="6 7" key="1">
    <citation type="journal article" date="2019" name="Int. J. Syst. Evol. Microbiol.">
        <title>The Global Catalogue of Microorganisms (GCM) 10K type strain sequencing project: providing services to taxonomists for standard genome sequencing and annotation.</title>
        <authorList>
            <consortium name="The Broad Institute Genomics Platform"/>
            <consortium name="The Broad Institute Genome Sequencing Center for Infectious Disease"/>
            <person name="Wu L."/>
            <person name="Ma J."/>
        </authorList>
    </citation>
    <scope>NUCLEOTIDE SEQUENCE [LARGE SCALE GENOMIC DNA]</scope>
    <source>
        <strain evidence="6 7">JCM 14323</strain>
    </source>
</reference>
<dbReference type="Pfam" id="PF00440">
    <property type="entry name" value="TetR_N"/>
    <property type="match status" value="1"/>
</dbReference>
<dbReference type="InterPro" id="IPR009057">
    <property type="entry name" value="Homeodomain-like_sf"/>
</dbReference>
<dbReference type="EMBL" id="BAAANK010000001">
    <property type="protein sequence ID" value="GAA1822995.1"/>
    <property type="molecule type" value="Genomic_DNA"/>
</dbReference>
<evidence type="ECO:0000256" key="4">
    <source>
        <dbReference type="PROSITE-ProRule" id="PRU00335"/>
    </source>
</evidence>
<feature type="domain" description="HTH tetR-type" evidence="5">
    <location>
        <begin position="11"/>
        <end position="71"/>
    </location>
</feature>
<accession>A0ABN2ME27</accession>
<keyword evidence="7" id="KW-1185">Reference proteome</keyword>
<dbReference type="PANTHER" id="PTHR30055:SF234">
    <property type="entry name" value="HTH-TYPE TRANSCRIPTIONAL REGULATOR BETI"/>
    <property type="match status" value="1"/>
</dbReference>
<evidence type="ECO:0000256" key="2">
    <source>
        <dbReference type="ARBA" id="ARBA00023125"/>
    </source>
</evidence>
<gene>
    <name evidence="6" type="ORF">GCM10009750_01850</name>
</gene>
<dbReference type="SUPFAM" id="SSF46689">
    <property type="entry name" value="Homeodomain-like"/>
    <property type="match status" value="1"/>
</dbReference>
<dbReference type="Proteomes" id="UP001501746">
    <property type="component" value="Unassembled WGS sequence"/>
</dbReference>
<proteinExistence type="predicted"/>
<dbReference type="Gene3D" id="1.10.357.10">
    <property type="entry name" value="Tetracycline Repressor, domain 2"/>
    <property type="match status" value="1"/>
</dbReference>
<dbReference type="InterPro" id="IPR054126">
    <property type="entry name" value="CprB_TetR_C"/>
</dbReference>
<dbReference type="RefSeq" id="WP_157425749.1">
    <property type="nucleotide sequence ID" value="NZ_BAAANK010000001.1"/>
</dbReference>
<feature type="DNA-binding region" description="H-T-H motif" evidence="4">
    <location>
        <begin position="34"/>
        <end position="53"/>
    </location>
</feature>